<keyword evidence="2" id="KW-0732">Signal</keyword>
<gene>
    <name evidence="3" type="ORF">C3L24_11255</name>
</gene>
<sequence>MPNPHRLLPPLLLLLLLSAPTAPRADTLDTVIDVVLYAVDPGLAESRPLVKCLAQGHSASTCAEQYAEQQANQAVADAMASDPKVRLIVDIVTAANAGKWIDVLELTGTDLLVQIACSAGMPGGGPVKSFVCSGLFGQVAGLAKPVVREILVAIKHKDWMRLVALAGPDLACEIIPTNDPLSGTLCSVLGEVIGAVGGALSDAAGAIVDKVGDLINGESPHISYDEYYARKFSLLPFKRAQERIVNGRQGLGLDPGEWNPCVNYFDSHQQKRDTAEKTCNDLGRRLHHEAQVLADYVETLPQTHFDAHIRPLVKDRTAELMMSDGVEAYKVFVDQLPPGEWTRLSFLTGRPAFFDFQKGESLLFDIYQDCAFRMDDMIYGQGQGVVAFPGMTPESLLEWGCYQAAGKRFAEAMIMERLRILISVQPQLVDAGCDPRAANSQGSIVFKCNNHSGFALCRDTFKGYRQSHCSIDMEAASRTMGEEIAALLGARRCTYAEASKYEAFDPRVVCTRPWKRDQCEQLLAQKNAASGLPTKLDCKYMQEADFNQAQNLAREILLALNSVPTEEAQPPANAGNESGQSGTAALQPAPAAKRGLMRAIPRLKLRGPDNCQAGWDPLALHCQDPQVLFGLQEQLPGASLSPCPPDPNKDGADAPCYSGAYPIDPLLQQKQVDISGFAGAKKTIPGGTTGSAGQSSGRPAAGGFAPAGAAAMRPTTAPTLRAQVKTPRLPDQAPGDTLILAGKRLRWGETTSLAANTLEGDGGACRVPVRFTVVNRGEVLSPAASTARWSVAGHPPELSVPTGRISAGGEVERQVELKLFPGSNRITLVLDPDDRIRELDEHNNRAELTVRLSGVCGGLKRGRVPPPTPGIRAAPDLRATPTDDARSRLRTLR</sequence>
<organism evidence="3 4">
    <name type="scientific">Candidatus Sedimenticola endophacoides</name>
    <dbReference type="NCBI Taxonomy" id="2548426"/>
    <lineage>
        <taxon>Bacteria</taxon>
        <taxon>Pseudomonadati</taxon>
        <taxon>Pseudomonadota</taxon>
        <taxon>Gammaproteobacteria</taxon>
        <taxon>Chromatiales</taxon>
        <taxon>Sedimenticolaceae</taxon>
        <taxon>Sedimenticola</taxon>
    </lineage>
</organism>
<feature type="region of interest" description="Disordered" evidence="1">
    <location>
        <begin position="859"/>
        <end position="893"/>
    </location>
</feature>
<feature type="region of interest" description="Disordered" evidence="1">
    <location>
        <begin position="685"/>
        <end position="714"/>
    </location>
</feature>
<feature type="compositionally biased region" description="Low complexity" evidence="1">
    <location>
        <begin position="691"/>
        <end position="714"/>
    </location>
</feature>
<accession>A0A6N4DQE6</accession>
<dbReference type="EMBL" id="PQCO01000265">
    <property type="protein sequence ID" value="PUD99247.1"/>
    <property type="molecule type" value="Genomic_DNA"/>
</dbReference>
<name>A0A6N4DQE6_9GAMM</name>
<evidence type="ECO:0000313" key="4">
    <source>
        <dbReference type="Proteomes" id="UP000250928"/>
    </source>
</evidence>
<evidence type="ECO:0000256" key="1">
    <source>
        <dbReference type="SAM" id="MobiDB-lite"/>
    </source>
</evidence>
<feature type="signal peptide" evidence="2">
    <location>
        <begin position="1"/>
        <end position="24"/>
    </location>
</feature>
<dbReference type="Proteomes" id="UP000250928">
    <property type="component" value="Unassembled WGS sequence"/>
</dbReference>
<evidence type="ECO:0000256" key="2">
    <source>
        <dbReference type="SAM" id="SignalP"/>
    </source>
</evidence>
<dbReference type="Gene3D" id="2.60.40.10">
    <property type="entry name" value="Immunoglobulins"/>
    <property type="match status" value="1"/>
</dbReference>
<evidence type="ECO:0008006" key="5">
    <source>
        <dbReference type="Google" id="ProtNLM"/>
    </source>
</evidence>
<reference evidence="3 4" key="1">
    <citation type="submission" date="2018-01" db="EMBL/GenBank/DDBJ databases">
        <title>Novel co-symbiosis in the lucinid bivalve Phacoides pectinatus.</title>
        <authorList>
            <person name="Lim S.J."/>
            <person name="Davis B.G."/>
            <person name="Gill D.E."/>
            <person name="Engel A.S."/>
            <person name="Anderson L.C."/>
            <person name="Campbell B.J."/>
        </authorList>
    </citation>
    <scope>NUCLEOTIDE SEQUENCE [LARGE SCALE GENOMIC DNA]</scope>
    <source>
        <strain evidence="3">N3_P5</strain>
    </source>
</reference>
<dbReference type="InterPro" id="IPR013783">
    <property type="entry name" value="Ig-like_fold"/>
</dbReference>
<feature type="region of interest" description="Disordered" evidence="1">
    <location>
        <begin position="566"/>
        <end position="591"/>
    </location>
</feature>
<feature type="compositionally biased region" description="Polar residues" evidence="1">
    <location>
        <begin position="575"/>
        <end position="584"/>
    </location>
</feature>
<comment type="caution">
    <text evidence="3">The sequence shown here is derived from an EMBL/GenBank/DDBJ whole genome shotgun (WGS) entry which is preliminary data.</text>
</comment>
<protein>
    <recommendedName>
        <fullName evidence="5">CARDB domain-containing protein</fullName>
    </recommendedName>
</protein>
<feature type="chain" id="PRO_5026670749" description="CARDB domain-containing protein" evidence="2">
    <location>
        <begin position="25"/>
        <end position="893"/>
    </location>
</feature>
<evidence type="ECO:0000313" key="3">
    <source>
        <dbReference type="EMBL" id="PUD99247.1"/>
    </source>
</evidence>
<proteinExistence type="predicted"/>
<dbReference type="AlphaFoldDB" id="A0A6N4DQE6"/>